<evidence type="ECO:0000313" key="1">
    <source>
        <dbReference type="EMBL" id="EIW74125.1"/>
    </source>
</evidence>
<feature type="non-terminal residue" evidence="1">
    <location>
        <position position="77"/>
    </location>
</feature>
<dbReference type="Proteomes" id="UP000053558">
    <property type="component" value="Unassembled WGS sequence"/>
</dbReference>
<dbReference type="KEGG" id="cput:CONPUDRAFT_160378"/>
<protein>
    <recommendedName>
        <fullName evidence="3">Reverse transcriptase Ty1/copia-type domain-containing protein</fullName>
    </recommendedName>
</protein>
<proteinExistence type="predicted"/>
<keyword evidence="2" id="KW-1185">Reference proteome</keyword>
<dbReference type="EMBL" id="JH711594">
    <property type="protein sequence ID" value="EIW74125.1"/>
    <property type="molecule type" value="Genomic_DNA"/>
</dbReference>
<name>R7SE37_CONPW</name>
<sequence>MHNAIHIPNFVTAANTLFIVIVHVDDCTIVTSSLAFIARLKAPLREHVEVPDLGELHWLLGIEVKHDRATRTIDLSQ</sequence>
<dbReference type="GeneID" id="19204285"/>
<evidence type="ECO:0008006" key="3">
    <source>
        <dbReference type="Google" id="ProtNLM"/>
    </source>
</evidence>
<dbReference type="RefSeq" id="XP_007775701.1">
    <property type="nucleotide sequence ID" value="XM_007777511.1"/>
</dbReference>
<organism evidence="1 2">
    <name type="scientific">Coniophora puteana (strain RWD-64-598)</name>
    <name type="common">Brown rot fungus</name>
    <dbReference type="NCBI Taxonomy" id="741705"/>
    <lineage>
        <taxon>Eukaryota</taxon>
        <taxon>Fungi</taxon>
        <taxon>Dikarya</taxon>
        <taxon>Basidiomycota</taxon>
        <taxon>Agaricomycotina</taxon>
        <taxon>Agaricomycetes</taxon>
        <taxon>Agaricomycetidae</taxon>
        <taxon>Boletales</taxon>
        <taxon>Coniophorineae</taxon>
        <taxon>Coniophoraceae</taxon>
        <taxon>Coniophora</taxon>
    </lineage>
</organism>
<gene>
    <name evidence="1" type="ORF">CONPUDRAFT_160378</name>
</gene>
<reference evidence="2" key="1">
    <citation type="journal article" date="2012" name="Science">
        <title>The Paleozoic origin of enzymatic lignin decomposition reconstructed from 31 fungal genomes.</title>
        <authorList>
            <person name="Floudas D."/>
            <person name="Binder M."/>
            <person name="Riley R."/>
            <person name="Barry K."/>
            <person name="Blanchette R.A."/>
            <person name="Henrissat B."/>
            <person name="Martinez A.T."/>
            <person name="Otillar R."/>
            <person name="Spatafora J.W."/>
            <person name="Yadav J.S."/>
            <person name="Aerts A."/>
            <person name="Benoit I."/>
            <person name="Boyd A."/>
            <person name="Carlson A."/>
            <person name="Copeland A."/>
            <person name="Coutinho P.M."/>
            <person name="de Vries R.P."/>
            <person name="Ferreira P."/>
            <person name="Findley K."/>
            <person name="Foster B."/>
            <person name="Gaskell J."/>
            <person name="Glotzer D."/>
            <person name="Gorecki P."/>
            <person name="Heitman J."/>
            <person name="Hesse C."/>
            <person name="Hori C."/>
            <person name="Igarashi K."/>
            <person name="Jurgens J.A."/>
            <person name="Kallen N."/>
            <person name="Kersten P."/>
            <person name="Kohler A."/>
            <person name="Kuees U."/>
            <person name="Kumar T.K.A."/>
            <person name="Kuo A."/>
            <person name="LaButti K."/>
            <person name="Larrondo L.F."/>
            <person name="Lindquist E."/>
            <person name="Ling A."/>
            <person name="Lombard V."/>
            <person name="Lucas S."/>
            <person name="Lundell T."/>
            <person name="Martin R."/>
            <person name="McLaughlin D.J."/>
            <person name="Morgenstern I."/>
            <person name="Morin E."/>
            <person name="Murat C."/>
            <person name="Nagy L.G."/>
            <person name="Nolan M."/>
            <person name="Ohm R.A."/>
            <person name="Patyshakuliyeva A."/>
            <person name="Rokas A."/>
            <person name="Ruiz-Duenas F.J."/>
            <person name="Sabat G."/>
            <person name="Salamov A."/>
            <person name="Samejima M."/>
            <person name="Schmutz J."/>
            <person name="Slot J.C."/>
            <person name="St John F."/>
            <person name="Stenlid J."/>
            <person name="Sun H."/>
            <person name="Sun S."/>
            <person name="Syed K."/>
            <person name="Tsang A."/>
            <person name="Wiebenga A."/>
            <person name="Young D."/>
            <person name="Pisabarro A."/>
            <person name="Eastwood D.C."/>
            <person name="Martin F."/>
            <person name="Cullen D."/>
            <person name="Grigoriev I.V."/>
            <person name="Hibbett D.S."/>
        </authorList>
    </citation>
    <scope>NUCLEOTIDE SEQUENCE [LARGE SCALE GENOMIC DNA]</scope>
    <source>
        <strain evidence="2">RWD-64-598 SS2</strain>
    </source>
</reference>
<accession>R7SE37</accession>
<evidence type="ECO:0000313" key="2">
    <source>
        <dbReference type="Proteomes" id="UP000053558"/>
    </source>
</evidence>
<dbReference type="OrthoDB" id="3344688at2759"/>
<dbReference type="AlphaFoldDB" id="R7SE37"/>